<gene>
    <name evidence="1" type="ORF">D9C73_003324</name>
</gene>
<organism evidence="1 2">
    <name type="scientific">Collichthys lucidus</name>
    <name type="common">Big head croaker</name>
    <name type="synonym">Sciaena lucida</name>
    <dbReference type="NCBI Taxonomy" id="240159"/>
    <lineage>
        <taxon>Eukaryota</taxon>
        <taxon>Metazoa</taxon>
        <taxon>Chordata</taxon>
        <taxon>Craniata</taxon>
        <taxon>Vertebrata</taxon>
        <taxon>Euteleostomi</taxon>
        <taxon>Actinopterygii</taxon>
        <taxon>Neopterygii</taxon>
        <taxon>Teleostei</taxon>
        <taxon>Neoteleostei</taxon>
        <taxon>Acanthomorphata</taxon>
        <taxon>Eupercaria</taxon>
        <taxon>Sciaenidae</taxon>
        <taxon>Collichthys</taxon>
    </lineage>
</organism>
<keyword evidence="2" id="KW-1185">Reference proteome</keyword>
<proteinExistence type="predicted"/>
<dbReference type="AlphaFoldDB" id="A0A4U5U5Z4"/>
<evidence type="ECO:0000313" key="2">
    <source>
        <dbReference type="Proteomes" id="UP000298787"/>
    </source>
</evidence>
<sequence length="192" mass="21038">MRTTLDCFKQLCGPAELLCYPGSLASSSYTPFITCFQWPPPSRLRLEGQTLGCETLMGQLVVDSQTVAEWPIHSPKSQTGQISLAALGLTRGKQAVRSWSYNRSVNRGGRTYSSCTMLRKDWQNPGPPTGNWQSGGGCEWAAMVRQYPNSGGRGYRGYQGTKRGVGGHPWERAVDKVAQLAVPKAPMRLRAA</sequence>
<name>A0A4U5U5Z4_COLLU</name>
<dbReference type="EMBL" id="CM014080">
    <property type="protein sequence ID" value="TKS69260.1"/>
    <property type="molecule type" value="Genomic_DNA"/>
</dbReference>
<accession>A0A4U5U5Z4</accession>
<reference evidence="1 2" key="1">
    <citation type="submission" date="2019-01" db="EMBL/GenBank/DDBJ databases">
        <title>Genome Assembly of Collichthys lucidus.</title>
        <authorList>
            <person name="Cai M."/>
            <person name="Xiao S."/>
        </authorList>
    </citation>
    <scope>NUCLEOTIDE SEQUENCE [LARGE SCALE GENOMIC DNA]</scope>
    <source>
        <strain evidence="1">JT15FE1705JMU</strain>
        <tissue evidence="1">Muscle</tissue>
    </source>
</reference>
<dbReference type="Proteomes" id="UP000298787">
    <property type="component" value="Chromosome 3"/>
</dbReference>
<protein>
    <submittedName>
        <fullName evidence="1">Uncharacterized protein</fullName>
    </submittedName>
</protein>
<evidence type="ECO:0000313" key="1">
    <source>
        <dbReference type="EMBL" id="TKS69260.1"/>
    </source>
</evidence>